<dbReference type="EMBL" id="LR721774">
    <property type="protein sequence ID" value="VVV46578.1"/>
    <property type="molecule type" value="Genomic_DNA"/>
</dbReference>
<reference evidence="2" key="1">
    <citation type="submission" date="2019-09" db="EMBL/GenBank/DDBJ databases">
        <authorList>
            <person name="Zhang L."/>
        </authorList>
    </citation>
    <scope>NUCLEOTIDE SEQUENCE</scope>
</reference>
<evidence type="ECO:0000313" key="2">
    <source>
        <dbReference type="EMBL" id="VVV46578.1"/>
    </source>
</evidence>
<name>A0A5K0W0I5_9MAGN</name>
<dbReference type="InterPro" id="IPR044816">
    <property type="entry name" value="BURP"/>
</dbReference>
<dbReference type="Pfam" id="PF03181">
    <property type="entry name" value="BURP"/>
    <property type="match status" value="1"/>
</dbReference>
<dbReference type="SMART" id="SM01045">
    <property type="entry name" value="BURP"/>
    <property type="match status" value="1"/>
</dbReference>
<accession>A0A5K0W0I5</accession>
<dbReference type="AlphaFoldDB" id="A0A5K0W0I5"/>
<dbReference type="Gramene" id="NC1G0135650.1">
    <property type="protein sequence ID" value="NC1G0135650.1:cds"/>
    <property type="gene ID" value="NC1G0135650"/>
</dbReference>
<evidence type="ECO:0000259" key="1">
    <source>
        <dbReference type="PROSITE" id="PS51277"/>
    </source>
</evidence>
<proteinExistence type="predicted"/>
<protein>
    <recommendedName>
        <fullName evidence="1">BURP domain-containing protein</fullName>
    </recommendedName>
</protein>
<gene>
    <name evidence="2" type="ORF">NYM_LOCUS2382</name>
</gene>
<dbReference type="InterPro" id="IPR004873">
    <property type="entry name" value="BURP_dom"/>
</dbReference>
<sequence length="145" mass="16225">MFSIEFHSASLTRQTLVDCEKPAVKGELEYHVTSLESMIDFVVVEFGTSEIHVAITSVVNREEELKARTYRAGAGASEGRVMSHKMMTCHNMMFPYVVFYHNLAGARAYMAPLVSDNGNRVNAIAMCHFDTSRENSGHASYRLLV</sequence>
<feature type="domain" description="BURP" evidence="1">
    <location>
        <begin position="1"/>
        <end position="145"/>
    </location>
</feature>
<dbReference type="PANTHER" id="PTHR31236:SF2">
    <property type="entry name" value="BURP DOMAIN PROTEIN RD22"/>
    <property type="match status" value="1"/>
</dbReference>
<organism evidence="2">
    <name type="scientific">Nymphaea colorata</name>
    <name type="common">pocket water lily</name>
    <dbReference type="NCBI Taxonomy" id="210225"/>
    <lineage>
        <taxon>Eukaryota</taxon>
        <taxon>Viridiplantae</taxon>
        <taxon>Streptophyta</taxon>
        <taxon>Embryophyta</taxon>
        <taxon>Tracheophyta</taxon>
        <taxon>Spermatophyta</taxon>
        <taxon>Magnoliopsida</taxon>
        <taxon>Nymphaeales</taxon>
        <taxon>Nymphaeaceae</taxon>
        <taxon>Nymphaea</taxon>
    </lineage>
</organism>
<dbReference type="PANTHER" id="PTHR31236">
    <property type="entry name" value="BURP DOMAIN PROTEIN USPL1-LIKE"/>
    <property type="match status" value="1"/>
</dbReference>
<dbReference type="PROSITE" id="PS51277">
    <property type="entry name" value="BURP"/>
    <property type="match status" value="1"/>
</dbReference>